<sequence>MPPILTDPFLQIVLILLMVVMVVCVKIGKLTRYAALTAAVLGFLVASAAGLKGISLLGVFFVLSVLATSHKKAVKRLINKDSGEKQGRDAWQVLANGGVAGLTAILSLLNPAHQDLYLLMMAASLASALADTLSSELGMVYGKRFYNIITFKREANGLDGVISLEGSIIGAIGAGIIALIYAGFGQLALIVIIAGIIGNLTDSLLGGLLERKHLIGNNMVNFLNTGFAAIVGLILALVFHIF</sequence>
<keyword evidence="5 6" id="KW-0472">Membrane</keyword>
<reference evidence="7 8" key="1">
    <citation type="submission" date="2019-11" db="EMBL/GenBank/DDBJ databases">
        <title>Description of Pedobacter sp. LMG 31462T.</title>
        <authorList>
            <person name="Carlier A."/>
            <person name="Qi S."/>
            <person name="Vandamme P."/>
        </authorList>
    </citation>
    <scope>NUCLEOTIDE SEQUENCE [LARGE SCALE GENOMIC DNA]</scope>
    <source>
        <strain evidence="7 8">LMG 31462</strain>
    </source>
</reference>
<evidence type="ECO:0000256" key="6">
    <source>
        <dbReference type="SAM" id="Phobius"/>
    </source>
</evidence>
<name>A0ABR6EUF5_9SPHI</name>
<dbReference type="Pfam" id="PF01940">
    <property type="entry name" value="DUF92"/>
    <property type="match status" value="1"/>
</dbReference>
<feature type="transmembrane region" description="Helical" evidence="6">
    <location>
        <begin position="40"/>
        <end position="69"/>
    </location>
</feature>
<evidence type="ECO:0000256" key="3">
    <source>
        <dbReference type="ARBA" id="ARBA00022692"/>
    </source>
</evidence>
<comment type="similarity">
    <text evidence="2">Belongs to the TMEM19 family.</text>
</comment>
<feature type="transmembrane region" description="Helical" evidence="6">
    <location>
        <begin position="187"/>
        <end position="209"/>
    </location>
</feature>
<feature type="transmembrane region" description="Helical" evidence="6">
    <location>
        <begin position="9"/>
        <end position="28"/>
    </location>
</feature>
<organism evidence="7 8">
    <name type="scientific">Pedobacter gandavensis</name>
    <dbReference type="NCBI Taxonomy" id="2679963"/>
    <lineage>
        <taxon>Bacteria</taxon>
        <taxon>Pseudomonadati</taxon>
        <taxon>Bacteroidota</taxon>
        <taxon>Sphingobacteriia</taxon>
        <taxon>Sphingobacteriales</taxon>
        <taxon>Sphingobacteriaceae</taxon>
        <taxon>Pedobacter</taxon>
    </lineage>
</organism>
<evidence type="ECO:0000256" key="4">
    <source>
        <dbReference type="ARBA" id="ARBA00022989"/>
    </source>
</evidence>
<evidence type="ECO:0000313" key="8">
    <source>
        <dbReference type="Proteomes" id="UP000636110"/>
    </source>
</evidence>
<proteinExistence type="inferred from homology"/>
<comment type="subcellular location">
    <subcellularLocation>
        <location evidence="1">Membrane</location>
        <topology evidence="1">Multi-pass membrane protein</topology>
    </subcellularLocation>
</comment>
<gene>
    <name evidence="7" type="ORF">GM920_08265</name>
</gene>
<comment type="caution">
    <text evidence="7">The sequence shown here is derived from an EMBL/GenBank/DDBJ whole genome shotgun (WGS) entry which is preliminary data.</text>
</comment>
<evidence type="ECO:0000256" key="2">
    <source>
        <dbReference type="ARBA" id="ARBA00009012"/>
    </source>
</evidence>
<dbReference type="InterPro" id="IPR002794">
    <property type="entry name" value="DUF92_TMEM19"/>
</dbReference>
<keyword evidence="3 6" id="KW-0812">Transmembrane</keyword>
<dbReference type="Proteomes" id="UP000636110">
    <property type="component" value="Unassembled WGS sequence"/>
</dbReference>
<dbReference type="PANTHER" id="PTHR13353:SF5">
    <property type="entry name" value="TRANSMEMBRANE PROTEIN 19"/>
    <property type="match status" value="1"/>
</dbReference>
<evidence type="ECO:0000313" key="7">
    <source>
        <dbReference type="EMBL" id="MBB2148905.1"/>
    </source>
</evidence>
<feature type="transmembrane region" description="Helical" evidence="6">
    <location>
        <begin position="162"/>
        <end position="181"/>
    </location>
</feature>
<evidence type="ECO:0000256" key="5">
    <source>
        <dbReference type="ARBA" id="ARBA00023136"/>
    </source>
</evidence>
<accession>A0ABR6EUF5</accession>
<feature type="transmembrane region" description="Helical" evidence="6">
    <location>
        <begin position="221"/>
        <end position="241"/>
    </location>
</feature>
<protein>
    <submittedName>
        <fullName evidence="7">DUF92 domain-containing protein</fullName>
    </submittedName>
</protein>
<dbReference type="EMBL" id="WNXC01000002">
    <property type="protein sequence ID" value="MBB2148905.1"/>
    <property type="molecule type" value="Genomic_DNA"/>
</dbReference>
<keyword evidence="8" id="KW-1185">Reference proteome</keyword>
<keyword evidence="4 6" id="KW-1133">Transmembrane helix</keyword>
<dbReference type="PANTHER" id="PTHR13353">
    <property type="entry name" value="TRANSMEMBRANE PROTEIN 19"/>
    <property type="match status" value="1"/>
</dbReference>
<dbReference type="RefSeq" id="WP_182955633.1">
    <property type="nucleotide sequence ID" value="NZ_WNXC01000002.1"/>
</dbReference>
<evidence type="ECO:0000256" key="1">
    <source>
        <dbReference type="ARBA" id="ARBA00004141"/>
    </source>
</evidence>
<feature type="transmembrane region" description="Helical" evidence="6">
    <location>
        <begin position="116"/>
        <end position="141"/>
    </location>
</feature>